<sequence>MNGNPVGWFEIPVTDMDRAKAFYTKAFNVELEVLEMGPCLMAMFPFNHENPGCSGALVKGPQYTPAQAGLMIYFMCDEVTACLNNIQTAGGKLLQEKMSIGEHGFIGLFSDSEGNKLGLHSRQ</sequence>
<dbReference type="InterPro" id="IPR004360">
    <property type="entry name" value="Glyas_Fos-R_dOase_dom"/>
</dbReference>
<reference evidence="3" key="1">
    <citation type="journal article" date="2019" name="Int. J. Syst. Evol. Microbiol.">
        <title>The Global Catalogue of Microorganisms (GCM) 10K type strain sequencing project: providing services to taxonomists for standard genome sequencing and annotation.</title>
        <authorList>
            <consortium name="The Broad Institute Genomics Platform"/>
            <consortium name="The Broad Institute Genome Sequencing Center for Infectious Disease"/>
            <person name="Wu L."/>
            <person name="Ma J."/>
        </authorList>
    </citation>
    <scope>NUCLEOTIDE SEQUENCE [LARGE SCALE GENOMIC DNA]</scope>
    <source>
        <strain evidence="3">CGMCC 1.12923</strain>
    </source>
</reference>
<dbReference type="Proteomes" id="UP000614272">
    <property type="component" value="Unassembled WGS sequence"/>
</dbReference>
<evidence type="ECO:0000259" key="1">
    <source>
        <dbReference type="PROSITE" id="PS51819"/>
    </source>
</evidence>
<dbReference type="EMBL" id="BMGJ01000002">
    <property type="protein sequence ID" value="GGD52808.1"/>
    <property type="molecule type" value="Genomic_DNA"/>
</dbReference>
<proteinExistence type="predicted"/>
<dbReference type="PANTHER" id="PTHR33993:SF2">
    <property type="entry name" value="VOC DOMAIN-CONTAINING PROTEIN"/>
    <property type="match status" value="1"/>
</dbReference>
<comment type="caution">
    <text evidence="2">The sequence shown here is derived from an EMBL/GenBank/DDBJ whole genome shotgun (WGS) entry which is preliminary data.</text>
</comment>
<evidence type="ECO:0000313" key="3">
    <source>
        <dbReference type="Proteomes" id="UP000614272"/>
    </source>
</evidence>
<organism evidence="2 3">
    <name type="scientific">Lacimicrobium alkaliphilum</name>
    <dbReference type="NCBI Taxonomy" id="1526571"/>
    <lineage>
        <taxon>Bacteria</taxon>
        <taxon>Pseudomonadati</taxon>
        <taxon>Pseudomonadota</taxon>
        <taxon>Gammaproteobacteria</taxon>
        <taxon>Alteromonadales</taxon>
        <taxon>Alteromonadaceae</taxon>
        <taxon>Lacimicrobium</taxon>
    </lineage>
</organism>
<protein>
    <submittedName>
        <fullName evidence="2">Glyoxalase</fullName>
    </submittedName>
</protein>
<dbReference type="Gene3D" id="3.10.180.10">
    <property type="entry name" value="2,3-Dihydroxybiphenyl 1,2-Dioxygenase, domain 1"/>
    <property type="match status" value="1"/>
</dbReference>
<keyword evidence="3" id="KW-1185">Reference proteome</keyword>
<feature type="domain" description="VOC" evidence="1">
    <location>
        <begin position="5"/>
        <end position="122"/>
    </location>
</feature>
<evidence type="ECO:0000313" key="2">
    <source>
        <dbReference type="EMBL" id="GGD52808.1"/>
    </source>
</evidence>
<dbReference type="PANTHER" id="PTHR33993">
    <property type="entry name" value="GLYOXALASE-RELATED"/>
    <property type="match status" value="1"/>
</dbReference>
<gene>
    <name evidence="2" type="ORF">GCM10011357_05870</name>
</gene>
<dbReference type="InterPro" id="IPR052164">
    <property type="entry name" value="Anthracycline_SecMetBiosynth"/>
</dbReference>
<dbReference type="SUPFAM" id="SSF54593">
    <property type="entry name" value="Glyoxalase/Bleomycin resistance protein/Dihydroxybiphenyl dioxygenase"/>
    <property type="match status" value="1"/>
</dbReference>
<dbReference type="InterPro" id="IPR037523">
    <property type="entry name" value="VOC_core"/>
</dbReference>
<dbReference type="Pfam" id="PF00903">
    <property type="entry name" value="Glyoxalase"/>
    <property type="match status" value="1"/>
</dbReference>
<accession>A0ABQ1QZL9</accession>
<dbReference type="PROSITE" id="PS51819">
    <property type="entry name" value="VOC"/>
    <property type="match status" value="1"/>
</dbReference>
<name>A0ABQ1QZL9_9ALTE</name>
<dbReference type="InterPro" id="IPR029068">
    <property type="entry name" value="Glyas_Bleomycin-R_OHBP_Dase"/>
</dbReference>
<dbReference type="CDD" id="cd07247">
    <property type="entry name" value="SgaA_N_like"/>
    <property type="match status" value="1"/>
</dbReference>
<dbReference type="RefSeq" id="WP_099033211.1">
    <property type="nucleotide sequence ID" value="NZ_BMGJ01000002.1"/>
</dbReference>